<organism evidence="2 3">
    <name type="scientific">Cytospora paraplurivora</name>
    <dbReference type="NCBI Taxonomy" id="2898453"/>
    <lineage>
        <taxon>Eukaryota</taxon>
        <taxon>Fungi</taxon>
        <taxon>Dikarya</taxon>
        <taxon>Ascomycota</taxon>
        <taxon>Pezizomycotina</taxon>
        <taxon>Sordariomycetes</taxon>
        <taxon>Sordariomycetidae</taxon>
        <taxon>Diaporthales</taxon>
        <taxon>Cytosporaceae</taxon>
        <taxon>Cytospora</taxon>
    </lineage>
</organism>
<feature type="compositionally biased region" description="Polar residues" evidence="1">
    <location>
        <begin position="11"/>
        <end position="23"/>
    </location>
</feature>
<accession>A0AAN9U3N2</accession>
<comment type="caution">
    <text evidence="2">The sequence shown here is derived from an EMBL/GenBank/DDBJ whole genome shotgun (WGS) entry which is preliminary data.</text>
</comment>
<evidence type="ECO:0000313" key="2">
    <source>
        <dbReference type="EMBL" id="KAK7735655.1"/>
    </source>
</evidence>
<evidence type="ECO:0000313" key="3">
    <source>
        <dbReference type="Proteomes" id="UP001320245"/>
    </source>
</evidence>
<feature type="region of interest" description="Disordered" evidence="1">
    <location>
        <begin position="1"/>
        <end position="32"/>
    </location>
</feature>
<dbReference type="Proteomes" id="UP001320245">
    <property type="component" value="Unassembled WGS sequence"/>
</dbReference>
<name>A0AAN9U3N2_9PEZI</name>
<protein>
    <submittedName>
        <fullName evidence="2">Uncharacterized protein</fullName>
    </submittedName>
</protein>
<reference evidence="2 3" key="1">
    <citation type="journal article" date="2023" name="PLoS ONE">
        <title>Cytospora paraplurivora sp. nov. isolated from orchards with fruit tree decline syndrome in Ontario, Canada.</title>
        <authorList>
            <person name="Ilyukhin E."/>
            <person name="Nguyen H.D.T."/>
            <person name="Castle A.J."/>
            <person name="Ellouze W."/>
        </authorList>
    </citation>
    <scope>NUCLEOTIDE SEQUENCE [LARGE SCALE GENOMIC DNA]</scope>
    <source>
        <strain evidence="2 3">FDS-564</strain>
    </source>
</reference>
<dbReference type="EMBL" id="JAJSPL020000037">
    <property type="protein sequence ID" value="KAK7735655.1"/>
    <property type="molecule type" value="Genomic_DNA"/>
</dbReference>
<dbReference type="AlphaFoldDB" id="A0AAN9U3N2"/>
<keyword evidence="3" id="KW-1185">Reference proteome</keyword>
<sequence length="284" mass="31460">MVDNKSVKKAQPSTKAVNKSSNAKKTDKKRQKSELAALQVFRDAYIEKKKGEIGAAWNDHPDYDKVVEILNGVVVNTINGKEELAPLQRQPNIQKVLKIVLLGGSFSGYDAEAAPRNVRRAYGTGPGATVIKRKREITAADGSANKAQKKSSEDGIEKVNHKKHSNIEGDEQGSHGGDNAFEEVEDGFDQEDGDLEVNEDQRCGVDLLSAENFQVKMDELNEAYALNEVVVAERRARRLNLMSEALELRVRGQLADHLGKIRDDLDEIKGHLKELIDKPHGKRS</sequence>
<evidence type="ECO:0000256" key="1">
    <source>
        <dbReference type="SAM" id="MobiDB-lite"/>
    </source>
</evidence>
<gene>
    <name evidence="2" type="ORF">SLS53_007396</name>
</gene>
<proteinExistence type="predicted"/>
<feature type="compositionally biased region" description="Basic and acidic residues" evidence="1">
    <location>
        <begin position="150"/>
        <end position="159"/>
    </location>
</feature>
<feature type="region of interest" description="Disordered" evidence="1">
    <location>
        <begin position="139"/>
        <end position="182"/>
    </location>
</feature>